<sequence length="292" mass="30866">MASHRSIHQALSKPLHISAATTLLVAQIPQDRTRQLRTRQDNPASNTREGTGFPTNPSGERSLSRSGRTMETLAKRVVFVALLVQAALLPMLSMAADADPIQDFCVADASSTLTINGLVCKPAADVKVNDFLFRGLDKPGNTGGPTANAVTPVAAAQLPGLNTLGISLARLDFAKGGINVPHIHPRATEVLALLQGELYVGFVSTTNNTLFATTLYAGDVFVFPRGLVHFQLNVGKGAAVAIAALSSQNPGVQQVAPALFAANPPINDEVLEKAFHLNQNQVQHIKASFVKA</sequence>
<feature type="disulfide bond" evidence="10">
    <location>
        <begin position="105"/>
        <end position="120"/>
    </location>
</feature>
<evidence type="ECO:0000256" key="5">
    <source>
        <dbReference type="ARBA" id="ARBA00022723"/>
    </source>
</evidence>
<dbReference type="Proteomes" id="UP000006727">
    <property type="component" value="Chromosome 17"/>
</dbReference>
<dbReference type="FunFam" id="2.60.120.10:FF:000005">
    <property type="entry name" value="Germin-like protein subfamily 1 member 8"/>
    <property type="match status" value="1"/>
</dbReference>
<dbReference type="GeneID" id="112294727"/>
<keyword evidence="6 10" id="KW-1015">Disulfide bond</keyword>
<reference evidence="15 19" key="1">
    <citation type="journal article" date="2008" name="Science">
        <title>The Physcomitrella genome reveals evolutionary insights into the conquest of land by plants.</title>
        <authorList>
            <person name="Rensing S."/>
            <person name="Lang D."/>
            <person name="Zimmer A."/>
            <person name="Terry A."/>
            <person name="Salamov A."/>
            <person name="Shapiro H."/>
            <person name="Nishiyama T."/>
            <person name="Perroud P.-F."/>
            <person name="Lindquist E."/>
            <person name="Kamisugi Y."/>
            <person name="Tanahashi T."/>
            <person name="Sakakibara K."/>
            <person name="Fujita T."/>
            <person name="Oishi K."/>
            <person name="Shin-I T."/>
            <person name="Kuroki Y."/>
            <person name="Toyoda A."/>
            <person name="Suzuki Y."/>
            <person name="Hashimoto A."/>
            <person name="Yamaguchi K."/>
            <person name="Sugano A."/>
            <person name="Kohara Y."/>
            <person name="Fujiyama A."/>
            <person name="Anterola A."/>
            <person name="Aoki S."/>
            <person name="Ashton N."/>
            <person name="Barbazuk W.B."/>
            <person name="Barker E."/>
            <person name="Bennetzen J."/>
            <person name="Bezanilla M."/>
            <person name="Blankenship R."/>
            <person name="Cho S.H."/>
            <person name="Dutcher S."/>
            <person name="Estelle M."/>
            <person name="Fawcett J.A."/>
            <person name="Gundlach H."/>
            <person name="Hanada K."/>
            <person name="Heyl A."/>
            <person name="Hicks K.A."/>
            <person name="Hugh J."/>
            <person name="Lohr M."/>
            <person name="Mayer K."/>
            <person name="Melkozernov A."/>
            <person name="Murata T."/>
            <person name="Nelson D."/>
            <person name="Pils B."/>
            <person name="Prigge M."/>
            <person name="Reiss B."/>
            <person name="Renner T."/>
            <person name="Rombauts S."/>
            <person name="Rushton P."/>
            <person name="Sanderfoot A."/>
            <person name="Schween G."/>
            <person name="Shiu S.-H."/>
            <person name="Stueber K."/>
            <person name="Theodoulou F.L."/>
            <person name="Tu H."/>
            <person name="Van de Peer Y."/>
            <person name="Verrier P.J."/>
            <person name="Waters E."/>
            <person name="Wood A."/>
            <person name="Yang L."/>
            <person name="Cove D."/>
            <person name="Cuming A."/>
            <person name="Hasebe M."/>
            <person name="Lucas S."/>
            <person name="Mishler D.B."/>
            <person name="Reski R."/>
            <person name="Grigoriev I."/>
            <person name="Quatrano R.S."/>
            <person name="Boore J.L."/>
        </authorList>
    </citation>
    <scope>NUCLEOTIDE SEQUENCE [LARGE SCALE GENOMIC DNA]</scope>
    <source>
        <strain evidence="18 19">cv. Gransden 2004</strain>
    </source>
</reference>
<dbReference type="PANTHER" id="PTHR31238">
    <property type="entry name" value="GERMIN-LIKE PROTEIN SUBFAMILY 3 MEMBER 3"/>
    <property type="match status" value="1"/>
</dbReference>
<evidence type="ECO:0000313" key="15">
    <source>
        <dbReference type="EMBL" id="PNR36564.1"/>
    </source>
</evidence>
<evidence type="ECO:0000256" key="13">
    <source>
        <dbReference type="SAM" id="Phobius"/>
    </source>
</evidence>
<dbReference type="GO" id="GO:0048046">
    <property type="term" value="C:apoplast"/>
    <property type="evidence" value="ECO:0007669"/>
    <property type="project" value="UniProtKB-SubCell"/>
</dbReference>
<keyword evidence="7 8" id="KW-0464">Manganese</keyword>
<evidence type="ECO:0000256" key="12">
    <source>
        <dbReference type="SAM" id="MobiDB-lite"/>
    </source>
</evidence>
<evidence type="ECO:0000313" key="17">
    <source>
        <dbReference type="EMBL" id="PNR36570.1"/>
    </source>
</evidence>
<reference evidence="15 19" key="2">
    <citation type="journal article" date="2018" name="Plant J.">
        <title>The Physcomitrella patens chromosome-scale assembly reveals moss genome structure and evolution.</title>
        <authorList>
            <person name="Lang D."/>
            <person name="Ullrich K.K."/>
            <person name="Murat F."/>
            <person name="Fuchs J."/>
            <person name="Jenkins J."/>
            <person name="Haas F.B."/>
            <person name="Piednoel M."/>
            <person name="Gundlach H."/>
            <person name="Van Bel M."/>
            <person name="Meyberg R."/>
            <person name="Vives C."/>
            <person name="Morata J."/>
            <person name="Symeonidi A."/>
            <person name="Hiss M."/>
            <person name="Muchero W."/>
            <person name="Kamisugi Y."/>
            <person name="Saleh O."/>
            <person name="Blanc G."/>
            <person name="Decker E.L."/>
            <person name="van Gessel N."/>
            <person name="Grimwood J."/>
            <person name="Hayes R.D."/>
            <person name="Graham S.W."/>
            <person name="Gunter L.E."/>
            <person name="McDaniel S.F."/>
            <person name="Hoernstein S.N.W."/>
            <person name="Larsson A."/>
            <person name="Li F.W."/>
            <person name="Perroud P.F."/>
            <person name="Phillips J."/>
            <person name="Ranjan P."/>
            <person name="Rokshar D.S."/>
            <person name="Rothfels C.J."/>
            <person name="Schneider L."/>
            <person name="Shu S."/>
            <person name="Stevenson D.W."/>
            <person name="Thummler F."/>
            <person name="Tillich M."/>
            <person name="Villarreal Aguilar J.C."/>
            <person name="Widiez T."/>
            <person name="Wong G.K."/>
            <person name="Wymore A."/>
            <person name="Zhang Y."/>
            <person name="Zimmer A.D."/>
            <person name="Quatrano R.S."/>
            <person name="Mayer K.F.X."/>
            <person name="Goodstein D."/>
            <person name="Casacuberta J.M."/>
            <person name="Vandepoele K."/>
            <person name="Reski R."/>
            <person name="Cuming A.C."/>
            <person name="Tuskan G.A."/>
            <person name="Maumus F."/>
            <person name="Salse J."/>
            <person name="Schmutz J."/>
            <person name="Rensing S.A."/>
        </authorList>
    </citation>
    <scope>NUCLEOTIDE SEQUENCE [LARGE SCALE GENOMIC DNA]</scope>
    <source>
        <strain evidence="18 19">cv. Gransden 2004</strain>
    </source>
</reference>
<dbReference type="SUPFAM" id="SSF51182">
    <property type="entry name" value="RmlC-like cupins"/>
    <property type="match status" value="1"/>
</dbReference>
<gene>
    <name evidence="18" type="primary">LOC112294727</name>
    <name evidence="15" type="ORF">PHYPA_022415</name>
    <name evidence="16" type="ORF">PHYPA_022416</name>
    <name evidence="17" type="ORF">PHYPA_022421</name>
</gene>
<feature type="domain" description="Cupin type-1" evidence="14">
    <location>
        <begin position="134"/>
        <end position="283"/>
    </location>
</feature>
<dbReference type="PROSITE" id="PS00725">
    <property type="entry name" value="GERMIN"/>
    <property type="match status" value="1"/>
</dbReference>
<keyword evidence="3 11" id="KW-0052">Apoplast</keyword>
<dbReference type="EnsemblPlants" id="Pp3c17_21250V3.2">
    <property type="protein sequence ID" value="PAC:32906993.CDS.1"/>
    <property type="gene ID" value="Pp3c17_21250"/>
</dbReference>
<keyword evidence="13" id="KW-0812">Transmembrane</keyword>
<evidence type="ECO:0000256" key="11">
    <source>
        <dbReference type="RuleBase" id="RU366015"/>
    </source>
</evidence>
<accession>A0A2K1J4V7</accession>
<reference evidence="18" key="3">
    <citation type="submission" date="2020-12" db="UniProtKB">
        <authorList>
            <consortium name="EnsemblPlants"/>
        </authorList>
    </citation>
    <scope>IDENTIFICATION</scope>
</reference>
<dbReference type="Gramene" id="Pp3c17_21180V3.2">
    <property type="protein sequence ID" value="PAC:32907393.CDS.1"/>
    <property type="gene ID" value="Pp3c17_21180"/>
</dbReference>
<dbReference type="STRING" id="3218.A0A2K1J4V7"/>
<dbReference type="EnsemblPlants" id="Pp3c17_21150V3.1">
    <property type="protein sequence ID" value="PAC:32906859.CDS.1"/>
    <property type="gene ID" value="Pp3c17_21150"/>
</dbReference>
<dbReference type="EMBL" id="ABEU02000017">
    <property type="protein sequence ID" value="PNR36570.1"/>
    <property type="molecule type" value="Genomic_DNA"/>
</dbReference>
<feature type="binding site" evidence="9">
    <location>
        <position position="182"/>
    </location>
    <ligand>
        <name>Mn(2+)</name>
        <dbReference type="ChEBI" id="CHEBI:29035"/>
    </ligand>
</feature>
<evidence type="ECO:0000313" key="19">
    <source>
        <dbReference type="Proteomes" id="UP000006727"/>
    </source>
</evidence>
<keyword evidence="19" id="KW-1185">Reference proteome</keyword>
<feature type="binding site" evidence="9">
    <location>
        <position position="189"/>
    </location>
    <ligand>
        <name>Mn(2+)</name>
        <dbReference type="ChEBI" id="CHEBI:29035"/>
    </ligand>
</feature>
<dbReference type="Gramene" id="Pp3c17_21250V3.1">
    <property type="protein sequence ID" value="PAC:32906992.CDS.1"/>
    <property type="gene ID" value="Pp3c17_21250"/>
</dbReference>
<evidence type="ECO:0000256" key="6">
    <source>
        <dbReference type="ARBA" id="ARBA00023157"/>
    </source>
</evidence>
<name>A0A2K1J4V7_PHYPA</name>
<keyword evidence="5 8" id="KW-0479">Metal-binding</keyword>
<dbReference type="CDD" id="cd02241">
    <property type="entry name" value="cupin_OxOx"/>
    <property type="match status" value="1"/>
</dbReference>
<evidence type="ECO:0000256" key="9">
    <source>
        <dbReference type="PIRSR" id="PIRSR601929-2"/>
    </source>
</evidence>
<dbReference type="Gramene" id="Pp3c17_21150V3.1">
    <property type="protein sequence ID" value="PAC:32906859.CDS.1"/>
    <property type="gene ID" value="Pp3c17_21150"/>
</dbReference>
<evidence type="ECO:0000256" key="8">
    <source>
        <dbReference type="PIRSR" id="PIRSR601929-1"/>
    </source>
</evidence>
<comment type="subcellular location">
    <subcellularLocation>
        <location evidence="1 11">Secreted</location>
        <location evidence="1 11">Extracellular space</location>
        <location evidence="1 11">Apoplast</location>
    </subcellularLocation>
</comment>
<feature type="binding site" evidence="8">
    <location>
        <position position="184"/>
    </location>
    <ligand>
        <name>oxalate</name>
        <dbReference type="ChEBI" id="CHEBI:30623"/>
    </ligand>
</feature>
<dbReference type="AlphaFoldDB" id="A0A2K1J4V7"/>
<dbReference type="SMART" id="SM00835">
    <property type="entry name" value="Cupin_1"/>
    <property type="match status" value="1"/>
</dbReference>
<dbReference type="Gene3D" id="2.60.120.10">
    <property type="entry name" value="Jelly Rolls"/>
    <property type="match status" value="1"/>
</dbReference>
<dbReference type="PRINTS" id="PR00325">
    <property type="entry name" value="GERMIN"/>
</dbReference>
<evidence type="ECO:0000259" key="14">
    <source>
        <dbReference type="SMART" id="SM00835"/>
    </source>
</evidence>
<dbReference type="RefSeq" id="XP_024401262.1">
    <property type="nucleotide sequence ID" value="XM_024545494.2"/>
</dbReference>
<feature type="binding site" evidence="9">
    <location>
        <position position="184"/>
    </location>
    <ligand>
        <name>Mn(2+)</name>
        <dbReference type="ChEBI" id="CHEBI:29035"/>
    </ligand>
</feature>
<evidence type="ECO:0000256" key="1">
    <source>
        <dbReference type="ARBA" id="ARBA00004271"/>
    </source>
</evidence>
<keyword evidence="4 11" id="KW-0964">Secreted</keyword>
<feature type="transmembrane region" description="Helical" evidence="13">
    <location>
        <begin position="77"/>
        <end position="96"/>
    </location>
</feature>
<dbReference type="EnsemblPlants" id="Pp3c17_21180V3.1">
    <property type="protein sequence ID" value="PAC:32907392.CDS.1"/>
    <property type="gene ID" value="Pp3c17_21180"/>
</dbReference>
<dbReference type="OMA" id="FPCKSAK"/>
<evidence type="ECO:0000256" key="10">
    <source>
        <dbReference type="PIRSR" id="PIRSR601929-3"/>
    </source>
</evidence>
<dbReference type="Gramene" id="Pp3c17_21250V3.2">
    <property type="protein sequence ID" value="PAC:32906993.CDS.1"/>
    <property type="gene ID" value="Pp3c17_21250"/>
</dbReference>
<dbReference type="KEGG" id="ppp:112294645"/>
<dbReference type="InterPro" id="IPR014710">
    <property type="entry name" value="RmlC-like_jellyroll"/>
</dbReference>
<organism evidence="15">
    <name type="scientific">Physcomitrium patens</name>
    <name type="common">Spreading-leaved earth moss</name>
    <name type="synonym">Physcomitrella patens</name>
    <dbReference type="NCBI Taxonomy" id="3218"/>
    <lineage>
        <taxon>Eukaryota</taxon>
        <taxon>Viridiplantae</taxon>
        <taxon>Streptophyta</taxon>
        <taxon>Embryophyta</taxon>
        <taxon>Bryophyta</taxon>
        <taxon>Bryophytina</taxon>
        <taxon>Bryopsida</taxon>
        <taxon>Funariidae</taxon>
        <taxon>Funariales</taxon>
        <taxon>Funariaceae</taxon>
        <taxon>Physcomitrium</taxon>
    </lineage>
</organism>
<dbReference type="GO" id="GO:0030145">
    <property type="term" value="F:manganese ion binding"/>
    <property type="evidence" value="ECO:0007669"/>
    <property type="project" value="UniProtKB-UniRule"/>
</dbReference>
<comment type="similarity">
    <text evidence="2 11">Belongs to the germin family.</text>
</comment>
<dbReference type="EnsemblPlants" id="Pp3c17_21300V3.2">
    <property type="protein sequence ID" value="PAC:32905483.CDS.1"/>
    <property type="gene ID" value="Pp3c17_21300"/>
</dbReference>
<evidence type="ECO:0000313" key="18">
    <source>
        <dbReference type="EnsemblPlants" id="PAC:32905483.CDS.1"/>
    </source>
</evidence>
<feature type="binding site" evidence="8">
    <location>
        <position position="189"/>
    </location>
    <ligand>
        <name>oxalate</name>
        <dbReference type="ChEBI" id="CHEBI:30623"/>
    </ligand>
</feature>
<feature type="binding site" evidence="9">
    <location>
        <position position="229"/>
    </location>
    <ligand>
        <name>Mn(2+)</name>
        <dbReference type="ChEBI" id="CHEBI:29035"/>
    </ligand>
</feature>
<evidence type="ECO:0000313" key="16">
    <source>
        <dbReference type="EMBL" id="PNR36565.1"/>
    </source>
</evidence>
<dbReference type="OrthoDB" id="1921208at2759"/>
<dbReference type="Gramene" id="Pp3c17_21180V3.1">
    <property type="protein sequence ID" value="PAC:32907392.CDS.1"/>
    <property type="gene ID" value="Pp3c17_21180"/>
</dbReference>
<protein>
    <recommendedName>
        <fullName evidence="11">Germin-like protein</fullName>
    </recommendedName>
</protein>
<evidence type="ECO:0000256" key="7">
    <source>
        <dbReference type="ARBA" id="ARBA00023211"/>
    </source>
</evidence>
<dbReference type="PaxDb" id="3218-PP1S68_12V6.1"/>
<dbReference type="EMBL" id="ABEU02000017">
    <property type="protein sequence ID" value="PNR36564.1"/>
    <property type="molecule type" value="Genomic_DNA"/>
</dbReference>
<evidence type="ECO:0000256" key="3">
    <source>
        <dbReference type="ARBA" id="ARBA00022523"/>
    </source>
</evidence>
<dbReference type="InterPro" id="IPR011051">
    <property type="entry name" value="RmlC_Cupin_sf"/>
</dbReference>
<dbReference type="InterPro" id="IPR001929">
    <property type="entry name" value="Germin"/>
</dbReference>
<evidence type="ECO:0000256" key="2">
    <source>
        <dbReference type="ARBA" id="ARBA00007456"/>
    </source>
</evidence>
<dbReference type="Gramene" id="Pp3c17_21300V3.2">
    <property type="protein sequence ID" value="PAC:32905483.CDS.1"/>
    <property type="gene ID" value="Pp3c17_21300"/>
</dbReference>
<keyword evidence="13" id="KW-1133">Transmembrane helix</keyword>
<dbReference type="InterPro" id="IPR019780">
    <property type="entry name" value="Germin_Mn-BS"/>
</dbReference>
<feature type="binding site" evidence="8">
    <location>
        <position position="179"/>
    </location>
    <ligand>
        <name>oxalate</name>
        <dbReference type="ChEBI" id="CHEBI:30623"/>
    </ligand>
</feature>
<feature type="compositionally biased region" description="Polar residues" evidence="12">
    <location>
        <begin position="42"/>
        <end position="67"/>
    </location>
</feature>
<dbReference type="Pfam" id="PF00190">
    <property type="entry name" value="Cupin_1"/>
    <property type="match status" value="1"/>
</dbReference>
<dbReference type="EnsemblPlants" id="Pp3c17_21250V3.1">
    <property type="protein sequence ID" value="PAC:32906992.CDS.1"/>
    <property type="gene ID" value="Pp3c17_21250"/>
</dbReference>
<evidence type="ECO:0000256" key="4">
    <source>
        <dbReference type="ARBA" id="ARBA00022525"/>
    </source>
</evidence>
<feature type="compositionally biased region" description="Basic and acidic residues" evidence="12">
    <location>
        <begin position="31"/>
        <end position="40"/>
    </location>
</feature>
<keyword evidence="13" id="KW-0472">Membrane</keyword>
<dbReference type="EnsemblPlants" id="Pp3c17_21180V3.2">
    <property type="protein sequence ID" value="PAC:32907393.CDS.1"/>
    <property type="gene ID" value="Pp3c17_21180"/>
</dbReference>
<feature type="region of interest" description="Disordered" evidence="12">
    <location>
        <begin position="30"/>
        <end position="67"/>
    </location>
</feature>
<dbReference type="EMBL" id="ABEU02000017">
    <property type="protein sequence ID" value="PNR36565.1"/>
    <property type="molecule type" value="Genomic_DNA"/>
</dbReference>
<proteinExistence type="inferred from homology"/>
<dbReference type="InterPro" id="IPR006045">
    <property type="entry name" value="Cupin_1"/>
</dbReference>